<sequence length="591" mass="61528">MLQDAVVNVAQQNLAELVGREVHDPDGAINEGSVEQVLLHTLIGCAAGEASSSGSCGSGAAGQGGSAALTSLFSLPEDAAPEEEEAYSRTVQNVIGGLAALVGTDGSELANVFASAQAEVENNATASGSHFADCTPGADGCLSWDDYLKSEKGQYDLSVHGSRERVEECLQTNSSACQLEQKGVKTTNLTDAEVEQGLAQIEESETTLNTLYGDDEAAKAEARQAIAEGRLSPSALAQQAETKYQEDVAYLQSLGIEVGSDNGGEEMTPEEVSALADARRSDAARFKAALDYAAEQKEERRQAYDAIHGAGAYDALQLERALASEARRREIDAKVDAETYKLVCYLYCTAIGSAGIAVAAPAVGAGLAGGTALEGTVTFIAGGLFSTGLNEVQTGINKSKVENGEIVWGTPTTGERVDSALTGGLGVTRFGVLRDWSPAARGAATGFVSGATGNTAGQLVDIVNPREKKTGFDFGDLGRDTLYGTVTGAGVGRFTPTAPVRTQYFYPNYRGQSDGTVIGPRGGLYTPLYPVGSRPQQIYTNSGNYVIFGGNNGDVRIRIPSPNRPPQQPGNNGNNTNTSGQSSTADQADSE</sequence>
<name>A0AA97F492_9SPHN</name>
<protein>
    <recommendedName>
        <fullName evidence="4">DUF637 domain-containing protein</fullName>
    </recommendedName>
</protein>
<reference evidence="2 3" key="1">
    <citation type="submission" date="2023-10" db="EMBL/GenBank/DDBJ databases">
        <title>Complete genome sequence of a Sphingomonadaceae bacterium.</title>
        <authorList>
            <person name="Yan C."/>
        </authorList>
    </citation>
    <scope>NUCLEOTIDE SEQUENCE [LARGE SCALE GENOMIC DNA]</scope>
    <source>
        <strain evidence="2 3">SCSIO 66989</strain>
    </source>
</reference>
<evidence type="ECO:0000313" key="3">
    <source>
        <dbReference type="Proteomes" id="UP001302429"/>
    </source>
</evidence>
<keyword evidence="3" id="KW-1185">Reference proteome</keyword>
<dbReference type="RefSeq" id="WP_317079981.1">
    <property type="nucleotide sequence ID" value="NZ_CP136594.1"/>
</dbReference>
<evidence type="ECO:0000256" key="1">
    <source>
        <dbReference type="SAM" id="MobiDB-lite"/>
    </source>
</evidence>
<dbReference type="EMBL" id="CP136594">
    <property type="protein sequence ID" value="WOE73756.1"/>
    <property type="molecule type" value="Genomic_DNA"/>
</dbReference>
<dbReference type="Proteomes" id="UP001302429">
    <property type="component" value="Chromosome"/>
</dbReference>
<evidence type="ECO:0008006" key="4">
    <source>
        <dbReference type="Google" id="ProtNLM"/>
    </source>
</evidence>
<evidence type="ECO:0000313" key="2">
    <source>
        <dbReference type="EMBL" id="WOE73756.1"/>
    </source>
</evidence>
<gene>
    <name evidence="2" type="ORF">RB602_07710</name>
</gene>
<proteinExistence type="predicted"/>
<accession>A0AA97F492</accession>
<feature type="region of interest" description="Disordered" evidence="1">
    <location>
        <begin position="556"/>
        <end position="591"/>
    </location>
</feature>
<organism evidence="2 3">
    <name type="scientific">Alterisphingorhabdus coralli</name>
    <dbReference type="NCBI Taxonomy" id="3071408"/>
    <lineage>
        <taxon>Bacteria</taxon>
        <taxon>Pseudomonadati</taxon>
        <taxon>Pseudomonadota</taxon>
        <taxon>Alphaproteobacteria</taxon>
        <taxon>Sphingomonadales</taxon>
        <taxon>Sphingomonadaceae</taxon>
        <taxon>Alterisphingorhabdus (ex Yan et al. 2024)</taxon>
    </lineage>
</organism>
<feature type="compositionally biased region" description="Low complexity" evidence="1">
    <location>
        <begin position="569"/>
        <end position="584"/>
    </location>
</feature>
<dbReference type="KEGG" id="acoa:RB602_07710"/>
<dbReference type="AlphaFoldDB" id="A0AA97F492"/>